<name>A0A0D3I2H1_EMIH1</name>
<dbReference type="Proteomes" id="UP000013827">
    <property type="component" value="Unassembled WGS sequence"/>
</dbReference>
<dbReference type="PaxDb" id="2903-EOD05456"/>
<keyword evidence="2" id="KW-0406">Ion transport</keyword>
<dbReference type="GO" id="GO:0070679">
    <property type="term" value="F:inositol 1,4,5 trisphosphate binding"/>
    <property type="evidence" value="ECO:0007669"/>
    <property type="project" value="TreeGrafter"/>
</dbReference>
<dbReference type="PANTHER" id="PTHR10117:SF54">
    <property type="entry name" value="TRANSIENT RECEPTOR POTENTIAL-GAMMA PROTEIN"/>
    <property type="match status" value="1"/>
</dbReference>
<sequence>MKKRKIARVVPFGEFTPPDIWPPFAVTEVDNAKMVGWIPTPHVEARTTQRGAVVQRPEVEDEHVPWSEAAPGYSPHTTEFPFAWKTGEQGSDWTAALQKSFQPGGTGAVRLNPGGRTGLVGGWSANARAGANQAVDPIITRFKPGSKETLQLLASLRRECNAWALPGAMVRYGESDETAMRRGLAEKGVSREISDLILPPSPPVAVAATQATAKPSTVTTQAIAKPSTGYTDDSRNSDDAWIETTVYRFHLDGHSETNISSPGVKWVDISELGVAATRHIFSPHRIWVNRVADEILKAPTLEKEMRAVTLRLLFRPLTLSLGAVRFVGVGALGCGEEHSKAQAIASAAISSVTHVELRLCGPGFCSLRSEVIAQVQAVQSEGVEWVRCRCAPFAPVVVGWESRSRLSIPQDATHQAFVYGPLDEITVKDGNRDPQTEPFVRLLVNGGFVYVDCEGQEAKVVGVTYVDAPDVNAKDLYSKNHAVEFKGPHRMEERFRRCHAEKGHWTPVTLSFLRDAGVGSFMWLNPGESAGTHPIKLGAFAYSSAAADDDSSASAVYYILKSEDDLRGASARVDLDSAGVKLPVEDDRLLPEELVESQLTKHKAAAAPSRTGILSRSFSLAELSPRAAGEINRLDVPADSSSLTPLMMAAKLGHCDVVRTLLRRGASPMARAQDGSTAIDFALHDDELSVEQLLHKLDAAIALVPALFRHSAGEALCYVTMIAARAHIVRERRERSSPADANQLQGRADRAELLGIELFKTLSVVQRTILLEREPCRATTIPEVSKAKVGRPRGFVARAVNTPCQKTLLGDPTVQAAVNFRWYGPLIDSVLNGYVVTPNGNEERVETFSSNDLVKKGELFGIGLALCSKLAPAYNTQMLSFGLLLMWLSWFMRIFSLCGLGTLTVMLEKMLSDTVQFLVFMVGCAVAFAAALHQLFPVRDVLEVEGCEPFGDFSQGILSTLKRLLKVAIDPAESIDCAGLIAGAQFHFTAPFIVSVYVTLSVILLLNMLIAIMAKTFDNVWDKADDENRYLKAQLAVQYFGETYFTPPPPFNLLRLPFSTLSTLVDPGAPELLRRLWARTRGACELIGSFCVGAGRWLLWFICLPRLAVWVLQRAWAHPYPNHAPEEGLLSSEGESTDRYGLDPSNVRYVDGVGQLWSERNTVEMLIKLEEEIERKQAEIQKQHEEGGGR</sequence>
<feature type="region of interest" description="Disordered" evidence="6">
    <location>
        <begin position="48"/>
        <end position="72"/>
    </location>
</feature>
<dbReference type="GO" id="GO:0015279">
    <property type="term" value="F:store-operated calcium channel activity"/>
    <property type="evidence" value="ECO:0007669"/>
    <property type="project" value="TreeGrafter"/>
</dbReference>
<evidence type="ECO:0000256" key="2">
    <source>
        <dbReference type="ARBA" id="ARBA00023065"/>
    </source>
</evidence>
<keyword evidence="3" id="KW-0407">Ion channel</keyword>
<dbReference type="Gene3D" id="1.25.40.20">
    <property type="entry name" value="Ankyrin repeat-containing domain"/>
    <property type="match status" value="1"/>
</dbReference>
<dbReference type="Pfam" id="PF13857">
    <property type="entry name" value="Ank_5"/>
    <property type="match status" value="1"/>
</dbReference>
<dbReference type="SUPFAM" id="SSF48403">
    <property type="entry name" value="Ankyrin repeat"/>
    <property type="match status" value="1"/>
</dbReference>
<dbReference type="GO" id="GO:0051480">
    <property type="term" value="P:regulation of cytosolic calcium ion concentration"/>
    <property type="evidence" value="ECO:0007669"/>
    <property type="project" value="TreeGrafter"/>
</dbReference>
<dbReference type="InterPro" id="IPR002110">
    <property type="entry name" value="Ankyrin_rpt"/>
</dbReference>
<dbReference type="GO" id="GO:0005886">
    <property type="term" value="C:plasma membrane"/>
    <property type="evidence" value="ECO:0007669"/>
    <property type="project" value="TreeGrafter"/>
</dbReference>
<keyword evidence="4" id="KW-0040">ANK repeat</keyword>
<dbReference type="eggNOG" id="KOG3609">
    <property type="taxonomic scope" value="Eukaryota"/>
</dbReference>
<dbReference type="InterPro" id="IPR036770">
    <property type="entry name" value="Ankyrin_rpt-contain_sf"/>
</dbReference>
<dbReference type="PANTHER" id="PTHR10117">
    <property type="entry name" value="TRANSIENT RECEPTOR POTENTIAL CHANNEL"/>
    <property type="match status" value="1"/>
</dbReference>
<proteinExistence type="predicted"/>
<dbReference type="GeneID" id="17251549"/>
<organism evidence="8 9">
    <name type="scientific">Emiliania huxleyi (strain CCMP1516)</name>
    <dbReference type="NCBI Taxonomy" id="280463"/>
    <lineage>
        <taxon>Eukaryota</taxon>
        <taxon>Haptista</taxon>
        <taxon>Haptophyta</taxon>
        <taxon>Prymnesiophyceae</taxon>
        <taxon>Isochrysidales</taxon>
        <taxon>Noelaerhabdaceae</taxon>
        <taxon>Emiliania</taxon>
    </lineage>
</organism>
<dbReference type="PRINTS" id="PR01097">
    <property type="entry name" value="TRNSRECEPTRP"/>
</dbReference>
<keyword evidence="7" id="KW-1133">Transmembrane helix</keyword>
<dbReference type="HOGENOM" id="CLU_257562_0_0_1"/>
<dbReference type="RefSeq" id="XP_005757885.1">
    <property type="nucleotide sequence ID" value="XM_005757828.1"/>
</dbReference>
<evidence type="ECO:0000256" key="1">
    <source>
        <dbReference type="ARBA" id="ARBA00022448"/>
    </source>
</evidence>
<keyword evidence="7" id="KW-0812">Transmembrane</keyword>
<evidence type="ECO:0000256" key="3">
    <source>
        <dbReference type="ARBA" id="ARBA00023303"/>
    </source>
</evidence>
<dbReference type="InterPro" id="IPR002153">
    <property type="entry name" value="TRPC_channel"/>
</dbReference>
<evidence type="ECO:0000256" key="5">
    <source>
        <dbReference type="SAM" id="Coils"/>
    </source>
</evidence>
<dbReference type="Gene3D" id="3.90.79.10">
    <property type="entry name" value="Nucleoside Triphosphate Pyrophosphohydrolase"/>
    <property type="match status" value="1"/>
</dbReference>
<protein>
    <recommendedName>
        <fullName evidence="10">Ion transport domain-containing protein</fullName>
    </recommendedName>
</protein>
<keyword evidence="1" id="KW-0813">Transport</keyword>
<keyword evidence="5" id="KW-0175">Coiled coil</keyword>
<dbReference type="eggNOG" id="KOG4195">
    <property type="taxonomic scope" value="Eukaryota"/>
</dbReference>
<reference evidence="8" key="2">
    <citation type="submission" date="2024-10" db="UniProtKB">
        <authorList>
            <consortium name="EnsemblProtists"/>
        </authorList>
    </citation>
    <scope>IDENTIFICATION</scope>
</reference>
<feature type="transmembrane region" description="Helical" evidence="7">
    <location>
        <begin position="878"/>
        <end position="905"/>
    </location>
</feature>
<reference evidence="9" key="1">
    <citation type="journal article" date="2013" name="Nature">
        <title>Pan genome of the phytoplankton Emiliania underpins its global distribution.</title>
        <authorList>
            <person name="Read B.A."/>
            <person name="Kegel J."/>
            <person name="Klute M.J."/>
            <person name="Kuo A."/>
            <person name="Lefebvre S.C."/>
            <person name="Maumus F."/>
            <person name="Mayer C."/>
            <person name="Miller J."/>
            <person name="Monier A."/>
            <person name="Salamov A."/>
            <person name="Young J."/>
            <person name="Aguilar M."/>
            <person name="Claverie J.M."/>
            <person name="Frickenhaus S."/>
            <person name="Gonzalez K."/>
            <person name="Herman E.K."/>
            <person name="Lin Y.C."/>
            <person name="Napier J."/>
            <person name="Ogata H."/>
            <person name="Sarno A.F."/>
            <person name="Shmutz J."/>
            <person name="Schroeder D."/>
            <person name="de Vargas C."/>
            <person name="Verret F."/>
            <person name="von Dassow P."/>
            <person name="Valentin K."/>
            <person name="Van de Peer Y."/>
            <person name="Wheeler G."/>
            <person name="Dacks J.B."/>
            <person name="Delwiche C.F."/>
            <person name="Dyhrman S.T."/>
            <person name="Glockner G."/>
            <person name="John U."/>
            <person name="Richards T."/>
            <person name="Worden A.Z."/>
            <person name="Zhang X."/>
            <person name="Grigoriev I.V."/>
            <person name="Allen A.E."/>
            <person name="Bidle K."/>
            <person name="Borodovsky M."/>
            <person name="Bowler C."/>
            <person name="Brownlee C."/>
            <person name="Cock J.M."/>
            <person name="Elias M."/>
            <person name="Gladyshev V.N."/>
            <person name="Groth M."/>
            <person name="Guda C."/>
            <person name="Hadaegh A."/>
            <person name="Iglesias-Rodriguez M.D."/>
            <person name="Jenkins J."/>
            <person name="Jones B.M."/>
            <person name="Lawson T."/>
            <person name="Leese F."/>
            <person name="Lindquist E."/>
            <person name="Lobanov A."/>
            <person name="Lomsadze A."/>
            <person name="Malik S.B."/>
            <person name="Marsh M.E."/>
            <person name="Mackinder L."/>
            <person name="Mock T."/>
            <person name="Mueller-Roeber B."/>
            <person name="Pagarete A."/>
            <person name="Parker M."/>
            <person name="Probert I."/>
            <person name="Quesneville H."/>
            <person name="Raines C."/>
            <person name="Rensing S.A."/>
            <person name="Riano-Pachon D.M."/>
            <person name="Richier S."/>
            <person name="Rokitta S."/>
            <person name="Shiraiwa Y."/>
            <person name="Soanes D.M."/>
            <person name="van der Giezen M."/>
            <person name="Wahlund T.M."/>
            <person name="Williams B."/>
            <person name="Wilson W."/>
            <person name="Wolfe G."/>
            <person name="Wurch L.L."/>
        </authorList>
    </citation>
    <scope>NUCLEOTIDE SEQUENCE</scope>
</reference>
<evidence type="ECO:0008006" key="10">
    <source>
        <dbReference type="Google" id="ProtNLM"/>
    </source>
</evidence>
<evidence type="ECO:0000313" key="8">
    <source>
        <dbReference type="EnsemblProtists" id="EOD05456"/>
    </source>
</evidence>
<keyword evidence="7" id="KW-0472">Membrane</keyword>
<dbReference type="PROSITE" id="PS50297">
    <property type="entry name" value="ANK_REP_REGION"/>
    <property type="match status" value="1"/>
</dbReference>
<keyword evidence="9" id="KW-1185">Reference proteome</keyword>
<evidence type="ECO:0000313" key="9">
    <source>
        <dbReference type="Proteomes" id="UP000013827"/>
    </source>
</evidence>
<evidence type="ECO:0000256" key="7">
    <source>
        <dbReference type="SAM" id="Phobius"/>
    </source>
</evidence>
<dbReference type="PROSITE" id="PS50088">
    <property type="entry name" value="ANK_REPEAT"/>
    <property type="match status" value="1"/>
</dbReference>
<feature type="transmembrane region" description="Helical" evidence="7">
    <location>
        <begin position="917"/>
        <end position="936"/>
    </location>
</feature>
<feature type="transmembrane region" description="Helical" evidence="7">
    <location>
        <begin position="992"/>
        <end position="1014"/>
    </location>
</feature>
<dbReference type="AlphaFoldDB" id="A0A0D3I2H1"/>
<feature type="coiled-coil region" evidence="5">
    <location>
        <begin position="1159"/>
        <end position="1186"/>
    </location>
</feature>
<evidence type="ECO:0000256" key="4">
    <source>
        <dbReference type="PROSITE-ProRule" id="PRU00023"/>
    </source>
</evidence>
<feature type="repeat" description="ANK" evidence="4">
    <location>
        <begin position="641"/>
        <end position="673"/>
    </location>
</feature>
<dbReference type="KEGG" id="ehx:EMIHUDRAFT_199214"/>
<dbReference type="GO" id="GO:0034703">
    <property type="term" value="C:cation channel complex"/>
    <property type="evidence" value="ECO:0007669"/>
    <property type="project" value="TreeGrafter"/>
</dbReference>
<dbReference type="EnsemblProtists" id="EOD05456">
    <property type="protein sequence ID" value="EOD05456"/>
    <property type="gene ID" value="EMIHUDRAFT_199214"/>
</dbReference>
<accession>A0A0D3I2H1</accession>
<evidence type="ECO:0000256" key="6">
    <source>
        <dbReference type="SAM" id="MobiDB-lite"/>
    </source>
</evidence>